<dbReference type="InterPro" id="IPR029057">
    <property type="entry name" value="PRTase-like"/>
</dbReference>
<feature type="domain" description="Double zinc ribbon" evidence="3">
    <location>
        <begin position="17"/>
        <end position="74"/>
    </location>
</feature>
<accession>A0A1G7PXJ7</accession>
<feature type="domain" description="Phosphoribosyltransferase" evidence="2">
    <location>
        <begin position="148"/>
        <end position="247"/>
    </location>
</feature>
<evidence type="ECO:0000259" key="3">
    <source>
        <dbReference type="Pfam" id="PF18912"/>
    </source>
</evidence>
<dbReference type="Proteomes" id="UP000199415">
    <property type="component" value="Unassembled WGS sequence"/>
</dbReference>
<gene>
    <name evidence="4" type="ORF">SAMN05216241_103121</name>
</gene>
<evidence type="ECO:0000313" key="4">
    <source>
        <dbReference type="EMBL" id="SDF90975.1"/>
    </source>
</evidence>
<dbReference type="PANTHER" id="PTHR47505">
    <property type="entry name" value="DNA UTILIZATION PROTEIN YHGH"/>
    <property type="match status" value="1"/>
</dbReference>
<comment type="similarity">
    <text evidence="1">Belongs to the ComF/GntX family.</text>
</comment>
<dbReference type="Pfam" id="PF00156">
    <property type="entry name" value="Pribosyltran"/>
    <property type="match status" value="1"/>
</dbReference>
<protein>
    <submittedName>
        <fullName evidence="4">ComF family protein</fullName>
    </submittedName>
</protein>
<proteinExistence type="inferred from homology"/>
<dbReference type="AlphaFoldDB" id="A0A1G7PXJ7"/>
<dbReference type="Pfam" id="PF18912">
    <property type="entry name" value="DZR_2"/>
    <property type="match status" value="1"/>
</dbReference>
<dbReference type="InterPro" id="IPR044005">
    <property type="entry name" value="DZR_2"/>
</dbReference>
<keyword evidence="5" id="KW-1185">Reference proteome</keyword>
<dbReference type="InterPro" id="IPR000836">
    <property type="entry name" value="PRTase_dom"/>
</dbReference>
<sequence length="250" mass="26693">MSVAPLPTLRTLAGMAVDVVLPPRCLACGAIVQESGTLCGPCWRELTFLTDPMCARCGFPFEVAPAGEPLCGACIARPPRFAHARAALAYDSGSRGLVTAFKHADRTDAARAFAAWMARVSADLPRPGAVVPVPLHRRRLLRRRYNQSALLARELSRCLGVPAVPDGLVRARDTASQGDLSPAARRRNVAGAFAAHPKRVQHLRGQRVLLVDDVFTTGATVEACARVLERAGAEGVDVVTLARVPQPRPV</sequence>
<dbReference type="OrthoDB" id="9779910at2"/>
<dbReference type="CDD" id="cd06223">
    <property type="entry name" value="PRTases_typeI"/>
    <property type="match status" value="1"/>
</dbReference>
<evidence type="ECO:0000313" key="5">
    <source>
        <dbReference type="Proteomes" id="UP000199415"/>
    </source>
</evidence>
<dbReference type="EMBL" id="FNCE01000003">
    <property type="protein sequence ID" value="SDF90975.1"/>
    <property type="molecule type" value="Genomic_DNA"/>
</dbReference>
<reference evidence="4 5" key="1">
    <citation type="submission" date="2016-10" db="EMBL/GenBank/DDBJ databases">
        <authorList>
            <person name="de Groot N.N."/>
        </authorList>
    </citation>
    <scope>NUCLEOTIDE SEQUENCE [LARGE SCALE GENOMIC DNA]</scope>
    <source>
        <strain evidence="4 5">DSM 25584</strain>
    </source>
</reference>
<dbReference type="InterPro" id="IPR051910">
    <property type="entry name" value="ComF/GntX_DNA_util-trans"/>
</dbReference>
<dbReference type="SUPFAM" id="SSF53271">
    <property type="entry name" value="PRTase-like"/>
    <property type="match status" value="1"/>
</dbReference>
<dbReference type="PANTHER" id="PTHR47505:SF1">
    <property type="entry name" value="DNA UTILIZATION PROTEIN YHGH"/>
    <property type="match status" value="1"/>
</dbReference>
<dbReference type="RefSeq" id="WP_090019256.1">
    <property type="nucleotide sequence ID" value="NZ_FNCE01000003.1"/>
</dbReference>
<organism evidence="4 5">
    <name type="scientific">Limimonas halophila</name>
    <dbReference type="NCBI Taxonomy" id="1082479"/>
    <lineage>
        <taxon>Bacteria</taxon>
        <taxon>Pseudomonadati</taxon>
        <taxon>Pseudomonadota</taxon>
        <taxon>Alphaproteobacteria</taxon>
        <taxon>Rhodospirillales</taxon>
        <taxon>Rhodovibrionaceae</taxon>
        <taxon>Limimonas</taxon>
    </lineage>
</organism>
<dbReference type="Gene3D" id="3.40.50.2020">
    <property type="match status" value="1"/>
</dbReference>
<evidence type="ECO:0000259" key="2">
    <source>
        <dbReference type="Pfam" id="PF00156"/>
    </source>
</evidence>
<evidence type="ECO:0000256" key="1">
    <source>
        <dbReference type="ARBA" id="ARBA00008007"/>
    </source>
</evidence>
<name>A0A1G7PXJ7_9PROT</name>
<dbReference type="STRING" id="1082479.SAMN05216241_103121"/>